<evidence type="ECO:0000256" key="9">
    <source>
        <dbReference type="ARBA" id="ARBA00022741"/>
    </source>
</evidence>
<feature type="domain" description="PAS" evidence="17">
    <location>
        <begin position="246"/>
        <end position="283"/>
    </location>
</feature>
<evidence type="ECO:0000256" key="12">
    <source>
        <dbReference type="ARBA" id="ARBA00022989"/>
    </source>
</evidence>
<evidence type="ECO:0000256" key="3">
    <source>
        <dbReference type="ARBA" id="ARBA00004236"/>
    </source>
</evidence>
<evidence type="ECO:0000313" key="20">
    <source>
        <dbReference type="EMBL" id="TMI87282.1"/>
    </source>
</evidence>
<feature type="compositionally biased region" description="Pro residues" evidence="15">
    <location>
        <begin position="618"/>
        <end position="633"/>
    </location>
</feature>
<dbReference type="InterPro" id="IPR036097">
    <property type="entry name" value="HisK_dim/P_sf"/>
</dbReference>
<dbReference type="InterPro" id="IPR013656">
    <property type="entry name" value="PAS_4"/>
</dbReference>
<dbReference type="SMART" id="SM00388">
    <property type="entry name" value="HisKA"/>
    <property type="match status" value="1"/>
</dbReference>
<dbReference type="GO" id="GO:0000156">
    <property type="term" value="F:phosphorelay response regulator activity"/>
    <property type="evidence" value="ECO:0007669"/>
    <property type="project" value="TreeGrafter"/>
</dbReference>
<keyword evidence="6" id="KW-0597">Phosphoprotein</keyword>
<dbReference type="InterPro" id="IPR003661">
    <property type="entry name" value="HisK_dim/P_dom"/>
</dbReference>
<keyword evidence="9" id="KW-0547">Nucleotide-binding</keyword>
<dbReference type="PANTHER" id="PTHR42878:SF7">
    <property type="entry name" value="SENSOR HISTIDINE KINASE GLRK"/>
    <property type="match status" value="1"/>
</dbReference>
<keyword evidence="11" id="KW-0067">ATP-binding</keyword>
<evidence type="ECO:0000256" key="14">
    <source>
        <dbReference type="ARBA" id="ARBA00023136"/>
    </source>
</evidence>
<evidence type="ECO:0000256" key="10">
    <source>
        <dbReference type="ARBA" id="ARBA00022777"/>
    </source>
</evidence>
<dbReference type="CDD" id="cd06225">
    <property type="entry name" value="HAMP"/>
    <property type="match status" value="1"/>
</dbReference>
<dbReference type="InterPro" id="IPR003594">
    <property type="entry name" value="HATPase_dom"/>
</dbReference>
<proteinExistence type="predicted"/>
<evidence type="ECO:0000256" key="11">
    <source>
        <dbReference type="ARBA" id="ARBA00022840"/>
    </source>
</evidence>
<evidence type="ECO:0000256" key="8">
    <source>
        <dbReference type="ARBA" id="ARBA00022692"/>
    </source>
</evidence>
<dbReference type="CDD" id="cd00130">
    <property type="entry name" value="PAS"/>
    <property type="match status" value="1"/>
</dbReference>
<dbReference type="Pfam" id="PF08448">
    <property type="entry name" value="PAS_4"/>
    <property type="match status" value="1"/>
</dbReference>
<dbReference type="FunFam" id="1.10.287.130:FF:000008">
    <property type="entry name" value="Two-component sensor histidine kinase"/>
    <property type="match status" value="1"/>
</dbReference>
<comment type="catalytic activity">
    <reaction evidence="1">
        <text>ATP + protein L-histidine = ADP + protein N-phospho-L-histidine.</text>
        <dbReference type="EC" id="2.7.13.3"/>
    </reaction>
</comment>
<dbReference type="Proteomes" id="UP000318509">
    <property type="component" value="Unassembled WGS sequence"/>
</dbReference>
<gene>
    <name evidence="20" type="ORF">E6H00_16115</name>
</gene>
<feature type="domain" description="Histidine kinase" evidence="16">
    <location>
        <begin position="385"/>
        <end position="608"/>
    </location>
</feature>
<dbReference type="GO" id="GO:0005886">
    <property type="term" value="C:plasma membrane"/>
    <property type="evidence" value="ECO:0007669"/>
    <property type="project" value="UniProtKB-SubCell"/>
</dbReference>
<keyword evidence="8" id="KW-0812">Transmembrane</keyword>
<evidence type="ECO:0000256" key="7">
    <source>
        <dbReference type="ARBA" id="ARBA00022679"/>
    </source>
</evidence>
<feature type="compositionally biased region" description="Low complexity" evidence="15">
    <location>
        <begin position="605"/>
        <end position="617"/>
    </location>
</feature>
<evidence type="ECO:0000259" key="16">
    <source>
        <dbReference type="PROSITE" id="PS50109"/>
    </source>
</evidence>
<evidence type="ECO:0000313" key="21">
    <source>
        <dbReference type="Proteomes" id="UP000318509"/>
    </source>
</evidence>
<protein>
    <recommendedName>
        <fullName evidence="4">histidine kinase</fullName>
        <ecNumber evidence="4">2.7.13.3</ecNumber>
    </recommendedName>
</protein>
<sequence>MNRSLRWKLTGSYLVLVLFSLAVAAAVLIPAITRVYLTAYERSVLNEAKTIALVLGAYQAEGASIARLDDIASGSSWRDGVYVGVKDVRGRPPATGRWAGAPAGTVAPEIASALAGTPATAIRLDPGSHEPRIFGAAPMTSRGAVTGVVQVSIPRLWVNQALEEVWEALGKALLAGVAAALLLGAWRARALTAPVLELARAARRISAGDLGARALVRGEDEIGQLAGAFNAMADQLRQKLAAVSEDRNMIEAIISSMSDAVVAVDLQGTILLRNRAAEDLLGLPCLRREPERPVHPGGRPDAPARVTLREVLGDHPCCRGIETAAHEGRDVTEEYAPDPHSERILDLHATPLRGPAGEIAGAVAVIRDVTDFRRTERLRRELTANVSHELRTPLTSIKGFTETLLGGAMADEDARRRFLTIIDSEATRLMKLVDDLMDLSRLESKAVSMEPAPVRLDELAAEAVSRMRPQAERHLVSLRLRGADGAPDHTAGTALADRDRILQVLTNLLDNAIKFTPEGGTVEVSVGGAPSEAAVSVSDTGPGIPPDDLPRVFDRFYRVERSRSRGPGGTGLGLAIAKHIVEAHGGRITVTSRANAGSTFTFTLPAAPGSAASRGGPAAPPPTRSASRPPAPRSAPGGLG</sequence>
<dbReference type="GO" id="GO:0005524">
    <property type="term" value="F:ATP binding"/>
    <property type="evidence" value="ECO:0007669"/>
    <property type="project" value="UniProtKB-KW"/>
</dbReference>
<evidence type="ECO:0000256" key="6">
    <source>
        <dbReference type="ARBA" id="ARBA00022553"/>
    </source>
</evidence>
<dbReference type="InterPro" id="IPR005467">
    <property type="entry name" value="His_kinase_dom"/>
</dbReference>
<comment type="caution">
    <text evidence="20">The sequence shown here is derived from an EMBL/GenBank/DDBJ whole genome shotgun (WGS) entry which is preliminary data.</text>
</comment>
<dbReference type="InterPro" id="IPR000700">
    <property type="entry name" value="PAS-assoc_C"/>
</dbReference>
<dbReference type="PROSITE" id="PS50885">
    <property type="entry name" value="HAMP"/>
    <property type="match status" value="1"/>
</dbReference>
<dbReference type="SUPFAM" id="SSF158472">
    <property type="entry name" value="HAMP domain-like"/>
    <property type="match status" value="1"/>
</dbReference>
<dbReference type="InterPro" id="IPR050351">
    <property type="entry name" value="BphY/WalK/GraS-like"/>
</dbReference>
<dbReference type="PROSITE" id="PS50113">
    <property type="entry name" value="PAC"/>
    <property type="match status" value="1"/>
</dbReference>
<comment type="subcellular location">
    <subcellularLocation>
        <location evidence="3">Cell membrane</location>
    </subcellularLocation>
    <subcellularLocation>
        <location evidence="2">Membrane</location>
        <topology evidence="2">Multi-pass membrane protein</topology>
    </subcellularLocation>
</comment>
<keyword evidence="10 20" id="KW-0418">Kinase</keyword>
<dbReference type="InterPro" id="IPR003660">
    <property type="entry name" value="HAMP_dom"/>
</dbReference>
<dbReference type="EMBL" id="VBAK01000163">
    <property type="protein sequence ID" value="TMI87282.1"/>
    <property type="molecule type" value="Genomic_DNA"/>
</dbReference>
<keyword evidence="5" id="KW-1003">Cell membrane</keyword>
<evidence type="ECO:0000259" key="17">
    <source>
        <dbReference type="PROSITE" id="PS50112"/>
    </source>
</evidence>
<evidence type="ECO:0000256" key="1">
    <source>
        <dbReference type="ARBA" id="ARBA00000085"/>
    </source>
</evidence>
<evidence type="ECO:0000256" key="4">
    <source>
        <dbReference type="ARBA" id="ARBA00012438"/>
    </source>
</evidence>
<dbReference type="Gene3D" id="1.10.287.130">
    <property type="match status" value="1"/>
</dbReference>
<dbReference type="InterPro" id="IPR004358">
    <property type="entry name" value="Sig_transdc_His_kin-like_C"/>
</dbReference>
<keyword evidence="14" id="KW-0472">Membrane</keyword>
<dbReference type="GO" id="GO:0007234">
    <property type="term" value="P:osmosensory signaling via phosphorelay pathway"/>
    <property type="evidence" value="ECO:0007669"/>
    <property type="project" value="TreeGrafter"/>
</dbReference>
<dbReference type="PANTHER" id="PTHR42878">
    <property type="entry name" value="TWO-COMPONENT HISTIDINE KINASE"/>
    <property type="match status" value="1"/>
</dbReference>
<dbReference type="SUPFAM" id="SSF55874">
    <property type="entry name" value="ATPase domain of HSP90 chaperone/DNA topoisomerase II/histidine kinase"/>
    <property type="match status" value="1"/>
</dbReference>
<dbReference type="PROSITE" id="PS50112">
    <property type="entry name" value="PAS"/>
    <property type="match status" value="1"/>
</dbReference>
<dbReference type="SUPFAM" id="SSF55785">
    <property type="entry name" value="PYP-like sensor domain (PAS domain)"/>
    <property type="match status" value="1"/>
</dbReference>
<name>A0A537JVH3_9BACT</name>
<dbReference type="Pfam" id="PF00512">
    <property type="entry name" value="HisKA"/>
    <property type="match status" value="1"/>
</dbReference>
<dbReference type="CDD" id="cd00082">
    <property type="entry name" value="HisKA"/>
    <property type="match status" value="1"/>
</dbReference>
<accession>A0A537JVH3</accession>
<dbReference type="InterPro" id="IPR035965">
    <property type="entry name" value="PAS-like_dom_sf"/>
</dbReference>
<reference evidence="20 21" key="1">
    <citation type="journal article" date="2019" name="Nat. Microbiol.">
        <title>Mediterranean grassland soil C-N compound turnover is dependent on rainfall and depth, and is mediated by genomically divergent microorganisms.</title>
        <authorList>
            <person name="Diamond S."/>
            <person name="Andeer P.F."/>
            <person name="Li Z."/>
            <person name="Crits-Christoph A."/>
            <person name="Burstein D."/>
            <person name="Anantharaman K."/>
            <person name="Lane K.R."/>
            <person name="Thomas B.C."/>
            <person name="Pan C."/>
            <person name="Northen T.R."/>
            <person name="Banfield J.F."/>
        </authorList>
    </citation>
    <scope>NUCLEOTIDE SEQUENCE [LARGE SCALE GENOMIC DNA]</scope>
    <source>
        <strain evidence="20">NP_3</strain>
    </source>
</reference>
<evidence type="ECO:0000256" key="2">
    <source>
        <dbReference type="ARBA" id="ARBA00004141"/>
    </source>
</evidence>
<dbReference type="Gene3D" id="6.10.340.10">
    <property type="match status" value="1"/>
</dbReference>
<feature type="domain" description="HAMP" evidence="19">
    <location>
        <begin position="189"/>
        <end position="241"/>
    </location>
</feature>
<dbReference type="Gene3D" id="3.30.565.10">
    <property type="entry name" value="Histidine kinase-like ATPase, C-terminal domain"/>
    <property type="match status" value="1"/>
</dbReference>
<organism evidence="20 21">
    <name type="scientific">Candidatus Segetimicrobium genomatis</name>
    <dbReference type="NCBI Taxonomy" id="2569760"/>
    <lineage>
        <taxon>Bacteria</taxon>
        <taxon>Bacillati</taxon>
        <taxon>Candidatus Sysuimicrobiota</taxon>
        <taxon>Candidatus Sysuimicrobiia</taxon>
        <taxon>Candidatus Sysuimicrobiales</taxon>
        <taxon>Candidatus Segetimicrobiaceae</taxon>
        <taxon>Candidatus Segetimicrobium</taxon>
    </lineage>
</organism>
<evidence type="ECO:0000259" key="18">
    <source>
        <dbReference type="PROSITE" id="PS50113"/>
    </source>
</evidence>
<evidence type="ECO:0000259" key="19">
    <source>
        <dbReference type="PROSITE" id="PS50885"/>
    </source>
</evidence>
<dbReference type="CDD" id="cd16922">
    <property type="entry name" value="HATPase_EvgS-ArcB-TorS-like"/>
    <property type="match status" value="1"/>
</dbReference>
<dbReference type="PROSITE" id="PS50109">
    <property type="entry name" value="HIS_KIN"/>
    <property type="match status" value="1"/>
</dbReference>
<keyword evidence="7" id="KW-0808">Transferase</keyword>
<keyword evidence="12" id="KW-1133">Transmembrane helix</keyword>
<dbReference type="SMART" id="SM00387">
    <property type="entry name" value="HATPase_c"/>
    <property type="match status" value="1"/>
</dbReference>
<dbReference type="EC" id="2.7.13.3" evidence="4"/>
<dbReference type="GO" id="GO:0000155">
    <property type="term" value="F:phosphorelay sensor kinase activity"/>
    <property type="evidence" value="ECO:0007669"/>
    <property type="project" value="InterPro"/>
</dbReference>
<keyword evidence="13" id="KW-0902">Two-component regulatory system</keyword>
<dbReference type="PRINTS" id="PR00344">
    <property type="entry name" value="BCTRLSENSOR"/>
</dbReference>
<evidence type="ECO:0000256" key="13">
    <source>
        <dbReference type="ARBA" id="ARBA00023012"/>
    </source>
</evidence>
<evidence type="ECO:0000256" key="15">
    <source>
        <dbReference type="SAM" id="MobiDB-lite"/>
    </source>
</evidence>
<dbReference type="InterPro" id="IPR036890">
    <property type="entry name" value="HATPase_C_sf"/>
</dbReference>
<dbReference type="SMART" id="SM00304">
    <property type="entry name" value="HAMP"/>
    <property type="match status" value="1"/>
</dbReference>
<dbReference type="GO" id="GO:0030295">
    <property type="term" value="F:protein kinase activator activity"/>
    <property type="evidence" value="ECO:0007669"/>
    <property type="project" value="TreeGrafter"/>
</dbReference>
<dbReference type="FunFam" id="3.30.565.10:FF:000006">
    <property type="entry name" value="Sensor histidine kinase WalK"/>
    <property type="match status" value="1"/>
</dbReference>
<dbReference type="AlphaFoldDB" id="A0A537JVH3"/>
<feature type="region of interest" description="Disordered" evidence="15">
    <location>
        <begin position="605"/>
        <end position="640"/>
    </location>
</feature>
<dbReference type="Pfam" id="PF00672">
    <property type="entry name" value="HAMP"/>
    <property type="match status" value="1"/>
</dbReference>
<dbReference type="Gene3D" id="3.30.450.20">
    <property type="entry name" value="PAS domain"/>
    <property type="match status" value="1"/>
</dbReference>
<dbReference type="SUPFAM" id="SSF47384">
    <property type="entry name" value="Homodimeric domain of signal transducing histidine kinase"/>
    <property type="match status" value="1"/>
</dbReference>
<evidence type="ECO:0000256" key="5">
    <source>
        <dbReference type="ARBA" id="ARBA00022475"/>
    </source>
</evidence>
<dbReference type="Pfam" id="PF02518">
    <property type="entry name" value="HATPase_c"/>
    <property type="match status" value="1"/>
</dbReference>
<feature type="domain" description="PAC" evidence="18">
    <location>
        <begin position="329"/>
        <end position="381"/>
    </location>
</feature>
<dbReference type="InterPro" id="IPR000014">
    <property type="entry name" value="PAS"/>
</dbReference>